<evidence type="ECO:0000259" key="14">
    <source>
        <dbReference type="PROSITE" id="PS50011"/>
    </source>
</evidence>
<keyword evidence="3 10" id="KW-0547">Nucleotide-binding</keyword>
<dbReference type="SUPFAM" id="SSF48403">
    <property type="entry name" value="Ankyrin repeat"/>
    <property type="match status" value="1"/>
</dbReference>
<dbReference type="InterPro" id="IPR011009">
    <property type="entry name" value="Kinase-like_dom_sf"/>
</dbReference>
<keyword evidence="12" id="KW-0472">Membrane</keyword>
<dbReference type="GO" id="GO:0007165">
    <property type="term" value="P:signal transduction"/>
    <property type="evidence" value="ECO:0007669"/>
    <property type="project" value="UniProtKB-ARBA"/>
</dbReference>
<feature type="domain" description="SH2" evidence="13">
    <location>
        <begin position="324"/>
        <end position="413"/>
    </location>
</feature>
<evidence type="ECO:0000256" key="1">
    <source>
        <dbReference type="ARBA" id="ARBA00022553"/>
    </source>
</evidence>
<comment type="catalytic activity">
    <reaction evidence="7 11">
        <text>L-tyrosyl-[protein] + ATP = O-phospho-L-tyrosyl-[protein] + ADP + H(+)</text>
        <dbReference type="Rhea" id="RHEA:10596"/>
        <dbReference type="Rhea" id="RHEA-COMP:10136"/>
        <dbReference type="Rhea" id="RHEA-COMP:20101"/>
        <dbReference type="ChEBI" id="CHEBI:15378"/>
        <dbReference type="ChEBI" id="CHEBI:30616"/>
        <dbReference type="ChEBI" id="CHEBI:46858"/>
        <dbReference type="ChEBI" id="CHEBI:61978"/>
        <dbReference type="ChEBI" id="CHEBI:456216"/>
        <dbReference type="EC" id="2.7.10.2"/>
    </reaction>
</comment>
<dbReference type="PRINTS" id="PR00109">
    <property type="entry name" value="TYRKINASE"/>
</dbReference>
<evidence type="ECO:0000256" key="8">
    <source>
        <dbReference type="PROSITE-ProRule" id="PRU00023"/>
    </source>
</evidence>
<dbReference type="SUPFAM" id="SSF56112">
    <property type="entry name" value="Protein kinase-like (PK-like)"/>
    <property type="match status" value="1"/>
</dbReference>
<dbReference type="PROSITE" id="PS00107">
    <property type="entry name" value="PROTEIN_KINASE_ATP"/>
    <property type="match status" value="1"/>
</dbReference>
<gene>
    <name evidence="15" type="ORF">ABEB36_011064</name>
</gene>
<feature type="domain" description="Protein kinase" evidence="14">
    <location>
        <begin position="497"/>
        <end position="753"/>
    </location>
</feature>
<dbReference type="Gene3D" id="1.25.40.20">
    <property type="entry name" value="Ankyrin repeat-containing domain"/>
    <property type="match status" value="1"/>
</dbReference>
<dbReference type="Gene3D" id="1.10.510.10">
    <property type="entry name" value="Transferase(Phosphotransferase) domain 1"/>
    <property type="match status" value="1"/>
</dbReference>
<evidence type="ECO:0000256" key="9">
    <source>
        <dbReference type="PROSITE-ProRule" id="PRU00191"/>
    </source>
</evidence>
<dbReference type="InterPro" id="IPR020635">
    <property type="entry name" value="Tyr_kinase_cat_dom"/>
</dbReference>
<dbReference type="GO" id="GO:0002009">
    <property type="term" value="P:morphogenesis of an epithelium"/>
    <property type="evidence" value="ECO:0007669"/>
    <property type="project" value="UniProtKB-ARBA"/>
</dbReference>
<comment type="caution">
    <text evidence="15">The sequence shown here is derived from an EMBL/GenBank/DDBJ whole genome shotgun (WGS) entry which is preliminary data.</text>
</comment>
<dbReference type="AlphaFoldDB" id="A0ABD1EE21"/>
<evidence type="ECO:0000256" key="2">
    <source>
        <dbReference type="ARBA" id="ARBA00022679"/>
    </source>
</evidence>
<keyword evidence="16" id="KW-1185">Reference proteome</keyword>
<keyword evidence="12" id="KW-1133">Transmembrane helix</keyword>
<accession>A0ABD1EE21</accession>
<evidence type="ECO:0000256" key="11">
    <source>
        <dbReference type="RuleBase" id="RU362096"/>
    </source>
</evidence>
<feature type="transmembrane region" description="Helical" evidence="12">
    <location>
        <begin position="12"/>
        <end position="34"/>
    </location>
</feature>
<dbReference type="SMART" id="SM00248">
    <property type="entry name" value="ANK"/>
    <property type="match status" value="4"/>
</dbReference>
<keyword evidence="1" id="KW-0597">Phosphoprotein</keyword>
<feature type="repeat" description="ANK" evidence="8">
    <location>
        <begin position="221"/>
        <end position="245"/>
    </location>
</feature>
<dbReference type="EC" id="2.7.10.2" evidence="11"/>
<dbReference type="SUPFAM" id="SSF55550">
    <property type="entry name" value="SH2 domain"/>
    <property type="match status" value="2"/>
</dbReference>
<evidence type="ECO:0000256" key="4">
    <source>
        <dbReference type="ARBA" id="ARBA00022777"/>
    </source>
</evidence>
<evidence type="ECO:0000256" key="7">
    <source>
        <dbReference type="ARBA" id="ARBA00051245"/>
    </source>
</evidence>
<keyword evidence="6 11" id="KW-0829">Tyrosine-protein kinase</keyword>
<feature type="binding site" evidence="10">
    <location>
        <position position="528"/>
    </location>
    <ligand>
        <name>ATP</name>
        <dbReference type="ChEBI" id="CHEBI:30616"/>
    </ligand>
</feature>
<organism evidence="15 16">
    <name type="scientific">Hypothenemus hampei</name>
    <name type="common">Coffee berry borer</name>
    <dbReference type="NCBI Taxonomy" id="57062"/>
    <lineage>
        <taxon>Eukaryota</taxon>
        <taxon>Metazoa</taxon>
        <taxon>Ecdysozoa</taxon>
        <taxon>Arthropoda</taxon>
        <taxon>Hexapoda</taxon>
        <taxon>Insecta</taxon>
        <taxon>Pterygota</taxon>
        <taxon>Neoptera</taxon>
        <taxon>Endopterygota</taxon>
        <taxon>Coleoptera</taxon>
        <taxon>Polyphaga</taxon>
        <taxon>Cucujiformia</taxon>
        <taxon>Curculionidae</taxon>
        <taxon>Scolytinae</taxon>
        <taxon>Hypothenemus</taxon>
    </lineage>
</organism>
<keyword evidence="2 11" id="KW-0808">Transferase</keyword>
<dbReference type="PANTHER" id="PTHR24418">
    <property type="entry name" value="TYROSINE-PROTEIN KINASE"/>
    <property type="match status" value="1"/>
</dbReference>
<keyword evidence="9" id="KW-0727">SH2 domain</keyword>
<evidence type="ECO:0000256" key="3">
    <source>
        <dbReference type="ARBA" id="ARBA00022741"/>
    </source>
</evidence>
<dbReference type="PROSITE" id="PS50297">
    <property type="entry name" value="ANK_REP_REGION"/>
    <property type="match status" value="3"/>
</dbReference>
<name>A0ABD1EE21_HYPHA</name>
<dbReference type="SMART" id="SM00219">
    <property type="entry name" value="TyrKc"/>
    <property type="match status" value="1"/>
</dbReference>
<keyword evidence="5 10" id="KW-0067">ATP-binding</keyword>
<dbReference type="GO" id="GO:0005524">
    <property type="term" value="F:ATP binding"/>
    <property type="evidence" value="ECO:0007669"/>
    <property type="project" value="UniProtKB-UniRule"/>
</dbReference>
<dbReference type="InterPro" id="IPR001245">
    <property type="entry name" value="Ser-Thr/Tyr_kinase_cat_dom"/>
</dbReference>
<protein>
    <recommendedName>
        <fullName evidence="11">Tyrosine-protein kinase</fullName>
        <ecNumber evidence="11">2.7.10.2</ecNumber>
    </recommendedName>
</protein>
<dbReference type="InterPro" id="IPR008266">
    <property type="entry name" value="Tyr_kinase_AS"/>
</dbReference>
<evidence type="ECO:0000256" key="6">
    <source>
        <dbReference type="ARBA" id="ARBA00023137"/>
    </source>
</evidence>
<dbReference type="PROSITE" id="PS00109">
    <property type="entry name" value="PROTEIN_KINASE_TYR"/>
    <property type="match status" value="1"/>
</dbReference>
<dbReference type="InterPro" id="IPR017441">
    <property type="entry name" value="Protein_kinase_ATP_BS"/>
</dbReference>
<evidence type="ECO:0000256" key="10">
    <source>
        <dbReference type="PROSITE-ProRule" id="PRU10141"/>
    </source>
</evidence>
<dbReference type="PROSITE" id="PS50088">
    <property type="entry name" value="ANK_REPEAT"/>
    <property type="match status" value="3"/>
</dbReference>
<dbReference type="InterPro" id="IPR000980">
    <property type="entry name" value="SH2"/>
</dbReference>
<dbReference type="InterPro" id="IPR050198">
    <property type="entry name" value="Non-receptor_tyrosine_kinases"/>
</dbReference>
<dbReference type="Gene3D" id="3.30.200.20">
    <property type="entry name" value="Phosphorylase Kinase, domain 1"/>
    <property type="match status" value="1"/>
</dbReference>
<evidence type="ECO:0000313" key="16">
    <source>
        <dbReference type="Proteomes" id="UP001566132"/>
    </source>
</evidence>
<dbReference type="PRINTS" id="PR00401">
    <property type="entry name" value="SH2DOMAIN"/>
</dbReference>
<keyword evidence="8" id="KW-0040">ANK repeat</keyword>
<dbReference type="PROSITE" id="PS50001">
    <property type="entry name" value="SH2"/>
    <property type="match status" value="2"/>
</dbReference>
<dbReference type="InterPro" id="IPR000719">
    <property type="entry name" value="Prot_kinase_dom"/>
</dbReference>
<dbReference type="EMBL" id="JBDJPC010000008">
    <property type="protein sequence ID" value="KAL1492891.1"/>
    <property type="molecule type" value="Genomic_DNA"/>
</dbReference>
<dbReference type="FunFam" id="1.10.510.10:FF:000027">
    <property type="entry name" value="Receptor protein-tyrosine kinase"/>
    <property type="match status" value="1"/>
</dbReference>
<dbReference type="Pfam" id="PF00017">
    <property type="entry name" value="SH2"/>
    <property type="match status" value="2"/>
</dbReference>
<dbReference type="InterPro" id="IPR002110">
    <property type="entry name" value="Ankyrin_rpt"/>
</dbReference>
<comment type="similarity">
    <text evidence="11">Belongs to the protein kinase superfamily. Tyr protein kinase family.</text>
</comment>
<dbReference type="InterPro" id="IPR036770">
    <property type="entry name" value="Ankyrin_rpt-contain_sf"/>
</dbReference>
<evidence type="ECO:0000256" key="5">
    <source>
        <dbReference type="ARBA" id="ARBA00022840"/>
    </source>
</evidence>
<dbReference type="Proteomes" id="UP001566132">
    <property type="component" value="Unassembled WGS sequence"/>
</dbReference>
<evidence type="ECO:0000259" key="13">
    <source>
        <dbReference type="PROSITE" id="PS50001"/>
    </source>
</evidence>
<feature type="domain" description="SH2" evidence="13">
    <location>
        <begin position="47"/>
        <end position="141"/>
    </location>
</feature>
<evidence type="ECO:0000313" key="15">
    <source>
        <dbReference type="EMBL" id="KAL1492891.1"/>
    </source>
</evidence>
<keyword evidence="4 11" id="KW-0418">Kinase</keyword>
<feature type="repeat" description="ANK" evidence="8">
    <location>
        <begin position="256"/>
        <end position="288"/>
    </location>
</feature>
<reference evidence="15 16" key="1">
    <citation type="submission" date="2024-05" db="EMBL/GenBank/DDBJ databases">
        <title>Genetic variation in Jamaican populations of the coffee berry borer (Hypothenemus hampei).</title>
        <authorList>
            <person name="Errbii M."/>
            <person name="Myrie A."/>
        </authorList>
    </citation>
    <scope>NUCLEOTIDE SEQUENCE [LARGE SCALE GENOMIC DNA]</scope>
    <source>
        <strain evidence="15">JA-Hopewell-2020-01-JO</strain>
        <tissue evidence="15">Whole body</tissue>
    </source>
</reference>
<keyword evidence="12" id="KW-0812">Transmembrane</keyword>
<evidence type="ECO:0000256" key="12">
    <source>
        <dbReference type="SAM" id="Phobius"/>
    </source>
</evidence>
<dbReference type="Pfam" id="PF07714">
    <property type="entry name" value="PK_Tyr_Ser-Thr"/>
    <property type="match status" value="1"/>
</dbReference>
<proteinExistence type="inferred from homology"/>
<dbReference type="GO" id="GO:0004715">
    <property type="term" value="F:non-membrane spanning protein tyrosine kinase activity"/>
    <property type="evidence" value="ECO:0007669"/>
    <property type="project" value="UniProtKB-EC"/>
</dbReference>
<sequence length="772" mass="88230">MSNCQKDFFKFQLFLFCLTSMLNKLILHVINLVYGSNNMNQSDEISWYHPKISREQGENLLLSDPRKLDGLFIVRDSVSSPSDYVLSVLCNSEVNNYQIRRHQEDAFFSINEYKFHGLENLIEFYKKQPLSDDGLLLTEHVKGTQPPHETRRAGSSNLLHRATNAGDYRVVTELLQSGYPGYDAKNQEGKTSAHLGAINGNTEILRELIFHQVNVNCRDAKGMTPLHYACKHNRPDIVKLLVTSGKANFQARNTESGEVPLHVAASEGHLEVIKALLALNAPVNPRTKKNLVPAQLARIKGHTECAKFLESYKCPAPKMSKKEFYHGTLDRMEAAEKIMTFGGQSGVFLVRYSQRNEAYVLTLFHEKVWNYIIKKEGNYLVIDDGPLLNSLEHLVEYYMTLSDGLPTILTNPVPPAPKPEAPPISTLKRNKVNTVKPKIQIPQNTGETSYGDSPTNIFKNLTFTSELSLVNNNININNNNNSNEKDEKDYLVAPEKLIRGELIGEGEFASVFEGRLFNSSEVIKVAIKTLRDEQLESNQENFRREAEMMIRLNHHCIVKLLRICLGPPLQMIQELVPLGSILQFIDNHRNDINPDCEFKIWSAQIACGMKYLEDNRFVHRDLAARNILLSSKYQAKISDFGLSRALEKDHDYYRALQGGRWPLKWYAPESYNFGQFDHKSDVWSFGVTIWEIYSFGAYPYGDMKGAEAIELIEQGERLQKPEDCPDEIYNKMMECWSFNKDERPTFKELTEFFQSDTDYINIKELIPEANLA</sequence>
<dbReference type="PROSITE" id="PS50011">
    <property type="entry name" value="PROTEIN_KINASE_DOM"/>
    <property type="match status" value="1"/>
</dbReference>
<dbReference type="GO" id="GO:0071944">
    <property type="term" value="C:cell periphery"/>
    <property type="evidence" value="ECO:0007669"/>
    <property type="project" value="UniProtKB-ARBA"/>
</dbReference>
<dbReference type="SMART" id="SM00252">
    <property type="entry name" value="SH2"/>
    <property type="match status" value="2"/>
</dbReference>
<dbReference type="Gene3D" id="3.30.505.10">
    <property type="entry name" value="SH2 domain"/>
    <property type="match status" value="2"/>
</dbReference>
<feature type="repeat" description="ANK" evidence="8">
    <location>
        <begin position="188"/>
        <end position="220"/>
    </location>
</feature>
<dbReference type="InterPro" id="IPR036860">
    <property type="entry name" value="SH2_dom_sf"/>
</dbReference>
<dbReference type="Pfam" id="PF12796">
    <property type="entry name" value="Ank_2"/>
    <property type="match status" value="2"/>
</dbReference>